<dbReference type="GO" id="GO:0047480">
    <property type="term" value="F:UDP-N-acetylmuramoyl-tripeptide-D-alanyl-D-alanine ligase activity"/>
    <property type="evidence" value="ECO:0007669"/>
    <property type="project" value="UniProtKB-UniRule"/>
</dbReference>
<dbReference type="Pfam" id="PF01225">
    <property type="entry name" value="Mur_ligase"/>
    <property type="match status" value="1"/>
</dbReference>
<dbReference type="InterPro" id="IPR035911">
    <property type="entry name" value="MurE/MurF_N"/>
</dbReference>
<keyword evidence="7 10" id="KW-0573">Peptidoglycan synthesis</keyword>
<evidence type="ECO:0000256" key="6">
    <source>
        <dbReference type="ARBA" id="ARBA00022960"/>
    </source>
</evidence>
<evidence type="ECO:0000256" key="7">
    <source>
        <dbReference type="ARBA" id="ARBA00022984"/>
    </source>
</evidence>
<comment type="pathway">
    <text evidence="10 11">Cell wall biogenesis; peptidoglycan biosynthesis.</text>
</comment>
<gene>
    <name evidence="10" type="primary">murF</name>
    <name evidence="15" type="ORF">DFR59_11433</name>
</gene>
<feature type="binding site" evidence="10">
    <location>
        <begin position="114"/>
        <end position="120"/>
    </location>
    <ligand>
        <name>ATP</name>
        <dbReference type="ChEBI" id="CHEBI:30616"/>
    </ligand>
</feature>
<dbReference type="SUPFAM" id="SSF53244">
    <property type="entry name" value="MurD-like peptide ligases, peptide-binding domain"/>
    <property type="match status" value="1"/>
</dbReference>
<dbReference type="SUPFAM" id="SSF63418">
    <property type="entry name" value="MurE/MurF N-terminal domain"/>
    <property type="match status" value="1"/>
</dbReference>
<dbReference type="PANTHER" id="PTHR43024:SF1">
    <property type="entry name" value="UDP-N-ACETYLMURAMOYL-TRIPEPTIDE--D-ALANYL-D-ALANINE LIGASE"/>
    <property type="match status" value="1"/>
</dbReference>
<dbReference type="Gene3D" id="3.40.1390.10">
    <property type="entry name" value="MurE/MurF, N-terminal domain"/>
    <property type="match status" value="1"/>
</dbReference>
<dbReference type="Pfam" id="PF02875">
    <property type="entry name" value="Mur_ligase_C"/>
    <property type="match status" value="1"/>
</dbReference>
<dbReference type="InterPro" id="IPR004101">
    <property type="entry name" value="Mur_ligase_C"/>
</dbReference>
<protein>
    <recommendedName>
        <fullName evidence="10 11">UDP-N-acetylmuramoyl-tripeptide--D-alanyl-D-alanine ligase</fullName>
        <ecNumber evidence="10 11">6.3.2.10</ecNumber>
    </recommendedName>
    <alternativeName>
        <fullName evidence="10">D-alanyl-D-alanine-adding enzyme</fullName>
    </alternativeName>
</protein>
<keyword evidence="1 10" id="KW-0963">Cytoplasm</keyword>
<dbReference type="GO" id="GO:0008766">
    <property type="term" value="F:UDP-N-acetylmuramoylalanyl-D-glutamyl-2,6-diaminopimelate-D-alanyl-D-alanine ligase activity"/>
    <property type="evidence" value="ECO:0007669"/>
    <property type="project" value="RHEA"/>
</dbReference>
<dbReference type="PANTHER" id="PTHR43024">
    <property type="entry name" value="UDP-N-ACETYLMURAMOYL-TRIPEPTIDE--D-ALANYL-D-ALANINE LIGASE"/>
    <property type="match status" value="1"/>
</dbReference>
<dbReference type="InterPro" id="IPR036565">
    <property type="entry name" value="Mur-like_cat_sf"/>
</dbReference>
<evidence type="ECO:0000256" key="5">
    <source>
        <dbReference type="ARBA" id="ARBA00022840"/>
    </source>
</evidence>
<keyword evidence="16" id="KW-1185">Reference proteome</keyword>
<keyword evidence="9 10" id="KW-0961">Cell wall biogenesis/degradation</keyword>
<dbReference type="GO" id="GO:0005524">
    <property type="term" value="F:ATP binding"/>
    <property type="evidence" value="ECO:0007669"/>
    <property type="project" value="UniProtKB-UniRule"/>
</dbReference>
<evidence type="ECO:0000259" key="12">
    <source>
        <dbReference type="Pfam" id="PF01225"/>
    </source>
</evidence>
<dbReference type="AlphaFoldDB" id="A0A370G9M2"/>
<dbReference type="GO" id="GO:0009252">
    <property type="term" value="P:peptidoglycan biosynthetic process"/>
    <property type="evidence" value="ECO:0007669"/>
    <property type="project" value="UniProtKB-UniRule"/>
</dbReference>
<dbReference type="EC" id="6.3.2.10" evidence="10 11"/>
<dbReference type="HAMAP" id="MF_02019">
    <property type="entry name" value="MurF"/>
    <property type="match status" value="1"/>
</dbReference>
<dbReference type="EMBL" id="QQAY01000014">
    <property type="protein sequence ID" value="RDI39876.1"/>
    <property type="molecule type" value="Genomic_DNA"/>
</dbReference>
<dbReference type="OrthoDB" id="9801978at2"/>
<dbReference type="NCBIfam" id="TIGR01143">
    <property type="entry name" value="murF"/>
    <property type="match status" value="1"/>
</dbReference>
<dbReference type="SUPFAM" id="SSF53623">
    <property type="entry name" value="MurD-like peptide ligases, catalytic domain"/>
    <property type="match status" value="1"/>
</dbReference>
<dbReference type="GO" id="GO:0051301">
    <property type="term" value="P:cell division"/>
    <property type="evidence" value="ECO:0007669"/>
    <property type="project" value="UniProtKB-KW"/>
</dbReference>
<dbReference type="GO" id="GO:0005737">
    <property type="term" value="C:cytoplasm"/>
    <property type="evidence" value="ECO:0007669"/>
    <property type="project" value="UniProtKB-SubCell"/>
</dbReference>
<evidence type="ECO:0000256" key="4">
    <source>
        <dbReference type="ARBA" id="ARBA00022741"/>
    </source>
</evidence>
<comment type="catalytic activity">
    <reaction evidence="10 11">
        <text>D-alanyl-D-alanine + UDP-N-acetyl-alpha-D-muramoyl-L-alanyl-gamma-D-glutamyl-meso-2,6-diaminopimelate + ATP = UDP-N-acetyl-alpha-D-muramoyl-L-alanyl-gamma-D-glutamyl-meso-2,6-diaminopimeloyl-D-alanyl-D-alanine + ADP + phosphate + H(+)</text>
        <dbReference type="Rhea" id="RHEA:28374"/>
        <dbReference type="ChEBI" id="CHEBI:15378"/>
        <dbReference type="ChEBI" id="CHEBI:30616"/>
        <dbReference type="ChEBI" id="CHEBI:43474"/>
        <dbReference type="ChEBI" id="CHEBI:57822"/>
        <dbReference type="ChEBI" id="CHEBI:61386"/>
        <dbReference type="ChEBI" id="CHEBI:83905"/>
        <dbReference type="ChEBI" id="CHEBI:456216"/>
        <dbReference type="EC" id="6.3.2.10"/>
    </reaction>
</comment>
<dbReference type="Gene3D" id="3.40.1190.10">
    <property type="entry name" value="Mur-like, catalytic domain"/>
    <property type="match status" value="1"/>
</dbReference>
<name>A0A370G9M2_9BACI</name>
<dbReference type="Pfam" id="PF08245">
    <property type="entry name" value="Mur_ligase_M"/>
    <property type="match status" value="1"/>
</dbReference>
<keyword evidence="8 10" id="KW-0131">Cell cycle</keyword>
<feature type="domain" description="Mur ligase C-terminal" evidence="13">
    <location>
        <begin position="320"/>
        <end position="446"/>
    </location>
</feature>
<dbReference type="InterPro" id="IPR005863">
    <property type="entry name" value="UDP-N-AcMur_synth"/>
</dbReference>
<dbReference type="UniPathway" id="UPA00219"/>
<reference evidence="15 16" key="1">
    <citation type="submission" date="2018-07" db="EMBL/GenBank/DDBJ databases">
        <title>Genomic Encyclopedia of Type Strains, Phase IV (KMG-IV): sequencing the most valuable type-strain genomes for metagenomic binning, comparative biology and taxonomic classification.</title>
        <authorList>
            <person name="Goeker M."/>
        </authorList>
    </citation>
    <scope>NUCLEOTIDE SEQUENCE [LARGE SCALE GENOMIC DNA]</scope>
    <source>
        <strain evidence="15 16">DSM 25281</strain>
    </source>
</reference>
<evidence type="ECO:0000256" key="11">
    <source>
        <dbReference type="RuleBase" id="RU004136"/>
    </source>
</evidence>
<evidence type="ECO:0000259" key="13">
    <source>
        <dbReference type="Pfam" id="PF02875"/>
    </source>
</evidence>
<evidence type="ECO:0000313" key="16">
    <source>
        <dbReference type="Proteomes" id="UP000255326"/>
    </source>
</evidence>
<proteinExistence type="inferred from homology"/>
<keyword evidence="6 10" id="KW-0133">Cell shape</keyword>
<evidence type="ECO:0000256" key="8">
    <source>
        <dbReference type="ARBA" id="ARBA00023306"/>
    </source>
</evidence>
<accession>A0A370G9M2</accession>
<keyword evidence="2 10" id="KW-0436">Ligase</keyword>
<comment type="caution">
    <text evidence="15">The sequence shown here is derived from an EMBL/GenBank/DDBJ whole genome shotgun (WGS) entry which is preliminary data.</text>
</comment>
<dbReference type="GO" id="GO:0008360">
    <property type="term" value="P:regulation of cell shape"/>
    <property type="evidence" value="ECO:0007669"/>
    <property type="project" value="UniProtKB-KW"/>
</dbReference>
<comment type="similarity">
    <text evidence="10">Belongs to the MurCDEF family. MurF subfamily.</text>
</comment>
<keyword evidence="3 10" id="KW-0132">Cell division</keyword>
<evidence type="ECO:0000256" key="2">
    <source>
        <dbReference type="ARBA" id="ARBA00022598"/>
    </source>
</evidence>
<dbReference type="Proteomes" id="UP000255326">
    <property type="component" value="Unassembled WGS sequence"/>
</dbReference>
<evidence type="ECO:0000256" key="10">
    <source>
        <dbReference type="HAMAP-Rule" id="MF_02019"/>
    </source>
</evidence>
<dbReference type="InterPro" id="IPR051046">
    <property type="entry name" value="MurCDEF_CellWall_CoF430Synth"/>
</dbReference>
<evidence type="ECO:0000256" key="1">
    <source>
        <dbReference type="ARBA" id="ARBA00022490"/>
    </source>
</evidence>
<comment type="function">
    <text evidence="10 11">Involved in cell wall formation. Catalyzes the final step in the synthesis of UDP-N-acetylmuramoyl-pentapeptide, the precursor of murein.</text>
</comment>
<organism evidence="15 16">
    <name type="scientific">Falsibacillus pallidus</name>
    <dbReference type="NCBI Taxonomy" id="493781"/>
    <lineage>
        <taxon>Bacteria</taxon>
        <taxon>Bacillati</taxon>
        <taxon>Bacillota</taxon>
        <taxon>Bacilli</taxon>
        <taxon>Bacillales</taxon>
        <taxon>Bacillaceae</taxon>
        <taxon>Falsibacillus</taxon>
    </lineage>
</organism>
<evidence type="ECO:0000313" key="15">
    <source>
        <dbReference type="EMBL" id="RDI39876.1"/>
    </source>
</evidence>
<evidence type="ECO:0000256" key="3">
    <source>
        <dbReference type="ARBA" id="ARBA00022618"/>
    </source>
</evidence>
<comment type="subcellular location">
    <subcellularLocation>
        <location evidence="10 11">Cytoplasm</location>
    </subcellularLocation>
</comment>
<dbReference type="InterPro" id="IPR000713">
    <property type="entry name" value="Mur_ligase_N"/>
</dbReference>
<dbReference type="RefSeq" id="WP_114746646.1">
    <property type="nucleotide sequence ID" value="NZ_QQAY01000014.1"/>
</dbReference>
<feature type="domain" description="Mur ligase N-terminal catalytic" evidence="12">
    <location>
        <begin position="28"/>
        <end position="101"/>
    </location>
</feature>
<evidence type="ECO:0000256" key="9">
    <source>
        <dbReference type="ARBA" id="ARBA00023316"/>
    </source>
</evidence>
<keyword evidence="4 10" id="KW-0547">Nucleotide-binding</keyword>
<dbReference type="GO" id="GO:0071555">
    <property type="term" value="P:cell wall organization"/>
    <property type="evidence" value="ECO:0007669"/>
    <property type="project" value="UniProtKB-KW"/>
</dbReference>
<dbReference type="Gene3D" id="3.90.190.20">
    <property type="entry name" value="Mur ligase, C-terminal domain"/>
    <property type="match status" value="1"/>
</dbReference>
<sequence length="460" mass="50599">MIKRSIKQLSEMFQFDQKVLDAFGDTDIQGVCIDTRKLQKGNLFIPFKGEKIDGHTLVKDAFEKGAAAALWEKDVPNPPQDVPILLVESSMEAVQELSKSYRNQLDLKVVGVTGSNGKTTTKDMIAAVLGTGFKVQKTEGNYNNHLGLPLTLLSIEEDTKAVVLEMGMSARGEIEFLTKLARPDIAVITNIGESHLQDLGSREGIAEAKLEIALGLGEEGTLVYFGDEPLLQERLQGSLPYKLQSFGQSENNDVYPVQVDSTADGNHFRVNINPDIEFFVPVMGIHNVMNAISAVIVGSKLGLDLEKIKTGLAGLKLTAMRMEKVAGINGSVIINDAYNASPTSMRAAINLAEEQTGLGKKYLVLGDMLELGDKEKEFHLQTGREIDPEKITEVFTYGERGLWIAEGARERFGEKRVHASLDKEPLIEELKSKVQEKDFILVKASRGMKLEDIVHALESK</sequence>
<evidence type="ECO:0000259" key="14">
    <source>
        <dbReference type="Pfam" id="PF08245"/>
    </source>
</evidence>
<feature type="domain" description="Mur ligase central" evidence="14">
    <location>
        <begin position="112"/>
        <end position="297"/>
    </location>
</feature>
<keyword evidence="5 10" id="KW-0067">ATP-binding</keyword>
<dbReference type="InterPro" id="IPR013221">
    <property type="entry name" value="Mur_ligase_cen"/>
</dbReference>
<dbReference type="InterPro" id="IPR036615">
    <property type="entry name" value="Mur_ligase_C_dom_sf"/>
</dbReference>